<dbReference type="eggNOG" id="ENOG50345AC">
    <property type="taxonomic scope" value="Bacteria"/>
</dbReference>
<sequence length="97" mass="10921">MRHFHRTSLTPDVVLELADRYFGTLGLARGTADARTRTFSGTLGTMALSVKMEGGHYTFVEVHTDQVGESRIDKNVKKFFNVLHRTADPRHLIEAGY</sequence>
<name>C1A960_GEMAT</name>
<dbReference type="AlphaFoldDB" id="C1A960"/>
<accession>C1A960</accession>
<organism evidence="1 2">
    <name type="scientific">Gemmatimonas aurantiaca (strain DSM 14586 / JCM 11422 / NBRC 100505 / T-27)</name>
    <dbReference type="NCBI Taxonomy" id="379066"/>
    <lineage>
        <taxon>Bacteria</taxon>
        <taxon>Pseudomonadati</taxon>
        <taxon>Gemmatimonadota</taxon>
        <taxon>Gemmatimonadia</taxon>
        <taxon>Gemmatimonadales</taxon>
        <taxon>Gemmatimonadaceae</taxon>
        <taxon>Gemmatimonas</taxon>
    </lineage>
</organism>
<dbReference type="HOGENOM" id="CLU_2342729_0_0_0"/>
<proteinExistence type="predicted"/>
<dbReference type="EMBL" id="AP009153">
    <property type="protein sequence ID" value="BAH39037.1"/>
    <property type="molecule type" value="Genomic_DNA"/>
</dbReference>
<evidence type="ECO:0000313" key="2">
    <source>
        <dbReference type="Proteomes" id="UP000002209"/>
    </source>
</evidence>
<keyword evidence="2" id="KW-1185">Reference proteome</keyword>
<gene>
    <name evidence="1" type="ordered locus">GAU_1995</name>
</gene>
<dbReference type="KEGG" id="gau:GAU_1995"/>
<dbReference type="Proteomes" id="UP000002209">
    <property type="component" value="Chromosome"/>
</dbReference>
<dbReference type="STRING" id="379066.GAU_1995"/>
<reference evidence="2" key="1">
    <citation type="submission" date="2006-03" db="EMBL/GenBank/DDBJ databases">
        <title>Complete genome sequence of Gemmatimonas aurantiaca T-27 that represents a novel phylum Gemmatimonadetes.</title>
        <authorList>
            <person name="Takasaki K."/>
            <person name="Ichikawa N."/>
            <person name="Miura H."/>
            <person name="Matsushita S."/>
            <person name="Watanabe Y."/>
            <person name="Oguchi A."/>
            <person name="Ankai A."/>
            <person name="Yashiro I."/>
            <person name="Takahashi M."/>
            <person name="Terui Y."/>
            <person name="Fukui S."/>
            <person name="Yokoyama H."/>
            <person name="Tanikawa S."/>
            <person name="Hanada S."/>
            <person name="Kamagata Y."/>
            <person name="Fujita N."/>
        </authorList>
    </citation>
    <scope>NUCLEOTIDE SEQUENCE [LARGE SCALE GENOMIC DNA]</scope>
    <source>
        <strain evidence="2">T-27 / DSM 14586 / JCM 11422 / NBRC 100505</strain>
    </source>
</reference>
<protein>
    <submittedName>
        <fullName evidence="1">Uncharacterized protein</fullName>
    </submittedName>
</protein>
<evidence type="ECO:0000313" key="1">
    <source>
        <dbReference type="EMBL" id="BAH39037.1"/>
    </source>
</evidence>
<dbReference type="OrthoDB" id="9795594at2"/>
<dbReference type="RefSeq" id="WP_012683484.1">
    <property type="nucleotide sequence ID" value="NC_012489.1"/>
</dbReference>